<name>A0A179FRP4_METCM</name>
<protein>
    <submittedName>
        <fullName evidence="2">Fungal specific transcription factor domain-containing protein</fullName>
    </submittedName>
</protein>
<dbReference type="GeneID" id="28847539"/>
<dbReference type="RefSeq" id="XP_022284449.1">
    <property type="nucleotide sequence ID" value="XM_022428384.1"/>
</dbReference>
<dbReference type="KEGG" id="pchm:VFPPC_04145"/>
<accession>A0A179FRP4</accession>
<proteinExistence type="predicted"/>
<sequence length="266" mass="30437">MPLAKNPFITVIMPLAYTDHLFMSSILAAIAGNTTGMLRQHIRAAREFISHLLLRPKDVGVDAESLDLGLELYVYIHMVNPFTSYGPDSTRNALDVPLVTILDNLQTCCIFERMFDGCYSLFEFIPQVDELAKYRLREEYLFPGDSSASEVLVERFCELQQRIEGWNLKPPRSATQSEWDTMFVASEATRSSLLIYLQTALPELVVRRKEPQETIQEHVDRALRLINATVNSRYMTLTFWPTLVVGSCVVQDAQKNFKSQRSPEHR</sequence>
<evidence type="ECO:0000313" key="3">
    <source>
        <dbReference type="Proteomes" id="UP000078397"/>
    </source>
</evidence>
<gene>
    <name evidence="2" type="ORF">VFPPC_04145</name>
</gene>
<keyword evidence="1" id="KW-0539">Nucleus</keyword>
<dbReference type="InterPro" id="IPR021858">
    <property type="entry name" value="Fun_TF"/>
</dbReference>
<comment type="caution">
    <text evidence="2">The sequence shown here is derived from an EMBL/GenBank/DDBJ whole genome shotgun (WGS) entry which is preliminary data.</text>
</comment>
<dbReference type="OrthoDB" id="25818at2759"/>
<dbReference type="Proteomes" id="UP000078397">
    <property type="component" value="Unassembled WGS sequence"/>
</dbReference>
<dbReference type="Pfam" id="PF11951">
    <property type="entry name" value="Fungal_trans_2"/>
    <property type="match status" value="1"/>
</dbReference>
<keyword evidence="3" id="KW-1185">Reference proteome</keyword>
<dbReference type="AlphaFoldDB" id="A0A179FRP4"/>
<dbReference type="STRING" id="1380566.A0A179FRP4"/>
<reference evidence="2 3" key="1">
    <citation type="journal article" date="2016" name="PLoS Pathog.">
        <title>Biosynthesis of antibiotic leucinostatins in bio-control fungus Purpureocillium lilacinum and their inhibition on phytophthora revealed by genome mining.</title>
        <authorList>
            <person name="Wang G."/>
            <person name="Liu Z."/>
            <person name="Lin R."/>
            <person name="Li E."/>
            <person name="Mao Z."/>
            <person name="Ling J."/>
            <person name="Yang Y."/>
            <person name="Yin W.B."/>
            <person name="Xie B."/>
        </authorList>
    </citation>
    <scope>NUCLEOTIDE SEQUENCE [LARGE SCALE GENOMIC DNA]</scope>
    <source>
        <strain evidence="2">170</strain>
    </source>
</reference>
<evidence type="ECO:0000256" key="1">
    <source>
        <dbReference type="ARBA" id="ARBA00023242"/>
    </source>
</evidence>
<dbReference type="EMBL" id="LSBJ02000003">
    <property type="protein sequence ID" value="OAQ67801.2"/>
    <property type="molecule type" value="Genomic_DNA"/>
</dbReference>
<evidence type="ECO:0000313" key="2">
    <source>
        <dbReference type="EMBL" id="OAQ67801.2"/>
    </source>
</evidence>
<organism evidence="2 3">
    <name type="scientific">Pochonia chlamydosporia 170</name>
    <dbReference type="NCBI Taxonomy" id="1380566"/>
    <lineage>
        <taxon>Eukaryota</taxon>
        <taxon>Fungi</taxon>
        <taxon>Dikarya</taxon>
        <taxon>Ascomycota</taxon>
        <taxon>Pezizomycotina</taxon>
        <taxon>Sordariomycetes</taxon>
        <taxon>Hypocreomycetidae</taxon>
        <taxon>Hypocreales</taxon>
        <taxon>Clavicipitaceae</taxon>
        <taxon>Pochonia</taxon>
    </lineage>
</organism>